<gene>
    <name evidence="3" type="ORF">AVDCRST_MAG73-1855</name>
</gene>
<proteinExistence type="predicted"/>
<dbReference type="SUPFAM" id="SSF51905">
    <property type="entry name" value="FAD/NAD(P)-binding domain"/>
    <property type="match status" value="1"/>
</dbReference>
<evidence type="ECO:0000313" key="3">
    <source>
        <dbReference type="EMBL" id="CAA9540212.1"/>
    </source>
</evidence>
<dbReference type="Pfam" id="PF01266">
    <property type="entry name" value="DAO"/>
    <property type="match status" value="1"/>
</dbReference>
<dbReference type="Gene3D" id="3.50.50.60">
    <property type="entry name" value="FAD/NAD(P)-binding domain"/>
    <property type="match status" value="1"/>
</dbReference>
<evidence type="ECO:0000256" key="1">
    <source>
        <dbReference type="ARBA" id="ARBA00023002"/>
    </source>
</evidence>
<dbReference type="PANTHER" id="PTHR13847:SF287">
    <property type="entry name" value="FAD-DEPENDENT OXIDOREDUCTASE DOMAIN-CONTAINING PROTEIN 1"/>
    <property type="match status" value="1"/>
</dbReference>
<organism evidence="3">
    <name type="scientific">uncultured Thermomicrobiales bacterium</name>
    <dbReference type="NCBI Taxonomy" id="1645740"/>
    <lineage>
        <taxon>Bacteria</taxon>
        <taxon>Pseudomonadati</taxon>
        <taxon>Thermomicrobiota</taxon>
        <taxon>Thermomicrobia</taxon>
        <taxon>Thermomicrobiales</taxon>
        <taxon>environmental samples</taxon>
    </lineage>
</organism>
<accession>A0A6J4U6B5</accession>
<evidence type="ECO:0000259" key="2">
    <source>
        <dbReference type="Pfam" id="PF01266"/>
    </source>
</evidence>
<dbReference type="InterPro" id="IPR036188">
    <property type="entry name" value="FAD/NAD-bd_sf"/>
</dbReference>
<dbReference type="GO" id="GO:0016491">
    <property type="term" value="F:oxidoreductase activity"/>
    <property type="evidence" value="ECO:0007669"/>
    <property type="project" value="UniProtKB-KW"/>
</dbReference>
<keyword evidence="1" id="KW-0560">Oxidoreductase</keyword>
<dbReference type="AlphaFoldDB" id="A0A6J4U6B5"/>
<dbReference type="Gene3D" id="3.30.9.10">
    <property type="entry name" value="D-Amino Acid Oxidase, subunit A, domain 2"/>
    <property type="match status" value="1"/>
</dbReference>
<dbReference type="EMBL" id="CADCWE010000114">
    <property type="protein sequence ID" value="CAA9540212.1"/>
    <property type="molecule type" value="Genomic_DNA"/>
</dbReference>
<sequence>MPETTPAPALPTEAAAVVIGAGAFGLSVGLHLAERGVLAVVLDRFAPASQTSPRAAGLFRLVQASETKTRLARLSAERVERFEAQTGVPLPHVRSGSLLVARAPAHAAMIRAEAAASRAWGVEIEEVSPADAHRRCPWLEPDGLLAAFFTPHDRYVEEPATMLAAYQAAGERAGMIVRGHTPATAIRVESGRVAGVETPFGPIATETVVDAAGAWATQVGRLAGTAVPIAPMRHQLTISVPVPGVAPDQPIVRIVDAAVYARPARGGLMLGGFEADPLPLDPADQHPTWTMADAPLDLAPLRRMGAAVADQVPAAVAAPIAEHRGGLFTMSPDGRLLAGPVPDLPGLWLATGCNGSGFSLSPGVGLALAAWIADGAPPFAMDAVAPGRFAGTPFSDSELVTAGSYQYSHYYEPSEIPSPA</sequence>
<dbReference type="SUPFAM" id="SSF54373">
    <property type="entry name" value="FAD-linked reductases, C-terminal domain"/>
    <property type="match status" value="1"/>
</dbReference>
<dbReference type="PANTHER" id="PTHR13847">
    <property type="entry name" value="SARCOSINE DEHYDROGENASE-RELATED"/>
    <property type="match status" value="1"/>
</dbReference>
<name>A0A6J4U6B5_9BACT</name>
<dbReference type="InterPro" id="IPR006076">
    <property type="entry name" value="FAD-dep_OxRdtase"/>
</dbReference>
<feature type="domain" description="FAD dependent oxidoreductase" evidence="2">
    <location>
        <begin position="17"/>
        <end position="371"/>
    </location>
</feature>
<protein>
    <recommendedName>
        <fullName evidence="2">FAD dependent oxidoreductase domain-containing protein</fullName>
    </recommendedName>
</protein>
<dbReference type="GO" id="GO:0005737">
    <property type="term" value="C:cytoplasm"/>
    <property type="evidence" value="ECO:0007669"/>
    <property type="project" value="TreeGrafter"/>
</dbReference>
<reference evidence="3" key="1">
    <citation type="submission" date="2020-02" db="EMBL/GenBank/DDBJ databases">
        <authorList>
            <person name="Meier V. D."/>
        </authorList>
    </citation>
    <scope>NUCLEOTIDE SEQUENCE</scope>
    <source>
        <strain evidence="3">AVDCRST_MAG73</strain>
    </source>
</reference>